<dbReference type="PROSITE" id="PS51808">
    <property type="entry name" value="CHCH"/>
    <property type="match status" value="1"/>
</dbReference>
<protein>
    <submittedName>
        <fullName evidence="4">LAQU0S03e05930g1_1</fullName>
    </submittedName>
</protein>
<dbReference type="GO" id="GO:0005758">
    <property type="term" value="C:mitochondrial intermembrane space"/>
    <property type="evidence" value="ECO:0007669"/>
    <property type="project" value="TreeGrafter"/>
</dbReference>
<keyword evidence="5" id="KW-1185">Reference proteome</keyword>
<dbReference type="Proteomes" id="UP000236544">
    <property type="component" value="Unassembled WGS sequence"/>
</dbReference>
<dbReference type="AlphaFoldDB" id="A0A0P1KNG7"/>
<dbReference type="InterPro" id="IPR031731">
    <property type="entry name" value="CX9C"/>
</dbReference>
<evidence type="ECO:0000313" key="4">
    <source>
        <dbReference type="EMBL" id="CUS21583.1"/>
    </source>
</evidence>
<feature type="domain" description="IMS import disulfide relay-system CHCH-CHCH-like Cx9C" evidence="3">
    <location>
        <begin position="57"/>
        <end position="102"/>
    </location>
</feature>
<dbReference type="InterPro" id="IPR036549">
    <property type="entry name" value="CX6/COA6-like_sf"/>
</dbReference>
<dbReference type="OrthoDB" id="276296at2759"/>
<dbReference type="PANTHER" id="PTHR47106:SF1">
    <property type="entry name" value="COILED-COIL-HELIX-COILED-COIL-HELIX DOMAIN-CONTAINING PROTEIN 5"/>
    <property type="match status" value="1"/>
</dbReference>
<organism evidence="4 5">
    <name type="scientific">Lachancea quebecensis</name>
    <dbReference type="NCBI Taxonomy" id="1654605"/>
    <lineage>
        <taxon>Eukaryota</taxon>
        <taxon>Fungi</taxon>
        <taxon>Dikarya</taxon>
        <taxon>Ascomycota</taxon>
        <taxon>Saccharomycotina</taxon>
        <taxon>Saccharomycetes</taxon>
        <taxon>Saccharomycetales</taxon>
        <taxon>Saccharomycetaceae</taxon>
        <taxon>Lachancea</taxon>
    </lineage>
</organism>
<dbReference type="InterPro" id="IPR052848">
    <property type="entry name" value="CHCH_domain-containing_protein"/>
</dbReference>
<dbReference type="Gene3D" id="1.10.287.2900">
    <property type="match status" value="2"/>
</dbReference>
<accession>A0A0P1KNG7</accession>
<sequence>MSNALDQFIMEDVAKNCPQQFVEYHKCISKNKDDPSQCAFRQRDLSMCIKQKVPSVQKVMAKCGQLMQKYENCVRENMETRTINENCLGLLQEMRSCAEKQVEGPSPINQL</sequence>
<evidence type="ECO:0000313" key="5">
    <source>
        <dbReference type="Proteomes" id="UP000236544"/>
    </source>
</evidence>
<dbReference type="Pfam" id="PF16860">
    <property type="entry name" value="CX9C"/>
    <property type="match status" value="2"/>
</dbReference>
<evidence type="ECO:0000259" key="3">
    <source>
        <dbReference type="Pfam" id="PF16860"/>
    </source>
</evidence>
<dbReference type="SUPFAM" id="SSF47694">
    <property type="entry name" value="Cytochrome c oxidase subunit h"/>
    <property type="match status" value="1"/>
</dbReference>
<evidence type="ECO:0000256" key="2">
    <source>
        <dbReference type="ARBA" id="ARBA00023128"/>
    </source>
</evidence>
<dbReference type="EMBL" id="LN890565">
    <property type="protein sequence ID" value="CUS21583.1"/>
    <property type="molecule type" value="Genomic_DNA"/>
</dbReference>
<proteinExistence type="predicted"/>
<comment type="subcellular location">
    <subcellularLocation>
        <location evidence="1">Mitochondrion</location>
    </subcellularLocation>
</comment>
<feature type="domain" description="IMS import disulfide relay-system CHCH-CHCH-like Cx9C" evidence="3">
    <location>
        <begin position="10"/>
        <end position="53"/>
    </location>
</feature>
<keyword evidence="2" id="KW-0496">Mitochondrion</keyword>
<evidence type="ECO:0000256" key="1">
    <source>
        <dbReference type="ARBA" id="ARBA00004173"/>
    </source>
</evidence>
<dbReference type="PANTHER" id="PTHR47106">
    <property type="entry name" value="COILED-COIL-HELIX-COILED-COIL-HELIX DOMAIN-CONTAINING PROTEIN 5"/>
    <property type="match status" value="1"/>
</dbReference>
<gene>
    <name evidence="4" type="ORF">LAQU0_S03e05930g</name>
</gene>
<reference evidence="5" key="1">
    <citation type="submission" date="2015-10" db="EMBL/GenBank/DDBJ databases">
        <authorList>
            <person name="Devillers H."/>
        </authorList>
    </citation>
    <scope>NUCLEOTIDE SEQUENCE [LARGE SCALE GENOMIC DNA]</scope>
</reference>
<dbReference type="GO" id="GO:0045333">
    <property type="term" value="P:cellular respiration"/>
    <property type="evidence" value="ECO:0007669"/>
    <property type="project" value="TreeGrafter"/>
</dbReference>
<name>A0A0P1KNG7_9SACH</name>